<gene>
    <name evidence="2" type="ORF">IAA16_05325</name>
</gene>
<dbReference type="CDD" id="cd00038">
    <property type="entry name" value="CAP_ED"/>
    <property type="match status" value="2"/>
</dbReference>
<comment type="caution">
    <text evidence="2">The sequence shown here is derived from an EMBL/GenBank/DDBJ whole genome shotgun (WGS) entry which is preliminary data.</text>
</comment>
<dbReference type="PRINTS" id="PR00103">
    <property type="entry name" value="CAMPKINASE"/>
</dbReference>
<evidence type="ECO:0000313" key="2">
    <source>
        <dbReference type="EMBL" id="MBU3849966.1"/>
    </source>
</evidence>
<dbReference type="SUPFAM" id="SSF51206">
    <property type="entry name" value="cAMP-binding domain-like"/>
    <property type="match status" value="2"/>
</dbReference>
<feature type="domain" description="Cyclic nucleotide-binding" evidence="1">
    <location>
        <begin position="209"/>
        <end position="309"/>
    </location>
</feature>
<dbReference type="SUPFAM" id="SSF46785">
    <property type="entry name" value="Winged helix' DNA-binding domain"/>
    <property type="match status" value="1"/>
</dbReference>
<evidence type="ECO:0000313" key="3">
    <source>
        <dbReference type="Proteomes" id="UP000823914"/>
    </source>
</evidence>
<dbReference type="PANTHER" id="PTHR24567:SF74">
    <property type="entry name" value="HTH-TYPE TRANSCRIPTIONAL REGULATOR ARCR"/>
    <property type="match status" value="1"/>
</dbReference>
<reference evidence="2" key="2">
    <citation type="submission" date="2021-04" db="EMBL/GenBank/DDBJ databases">
        <authorList>
            <person name="Gilroy R."/>
        </authorList>
    </citation>
    <scope>NUCLEOTIDE SEQUENCE</scope>
    <source>
        <strain evidence="2">Gambia15-2214</strain>
    </source>
</reference>
<dbReference type="SMART" id="SM00100">
    <property type="entry name" value="cNMP"/>
    <property type="match status" value="2"/>
</dbReference>
<dbReference type="InterPro" id="IPR000595">
    <property type="entry name" value="cNMP-bd_dom"/>
</dbReference>
<dbReference type="PANTHER" id="PTHR24567">
    <property type="entry name" value="CRP FAMILY TRANSCRIPTIONAL REGULATORY PROTEIN"/>
    <property type="match status" value="1"/>
</dbReference>
<dbReference type="Gene3D" id="2.60.120.10">
    <property type="entry name" value="Jelly Rolls"/>
    <property type="match status" value="2"/>
</dbReference>
<evidence type="ECO:0000259" key="1">
    <source>
        <dbReference type="PROSITE" id="PS50042"/>
    </source>
</evidence>
<name>A0A9E2L2T3_9SPIR</name>
<dbReference type="GO" id="GO:0003700">
    <property type="term" value="F:DNA-binding transcription factor activity"/>
    <property type="evidence" value="ECO:0007669"/>
    <property type="project" value="TreeGrafter"/>
</dbReference>
<proteinExistence type="predicted"/>
<organism evidence="2 3">
    <name type="scientific">Candidatus Treponema excrementipullorum</name>
    <dbReference type="NCBI Taxonomy" id="2838768"/>
    <lineage>
        <taxon>Bacteria</taxon>
        <taxon>Pseudomonadati</taxon>
        <taxon>Spirochaetota</taxon>
        <taxon>Spirochaetia</taxon>
        <taxon>Spirochaetales</taxon>
        <taxon>Treponemataceae</taxon>
        <taxon>Treponema</taxon>
    </lineage>
</organism>
<dbReference type="Proteomes" id="UP000823914">
    <property type="component" value="Unassembled WGS sequence"/>
</dbReference>
<accession>A0A9E2L2T3</accession>
<dbReference type="InterPro" id="IPR050397">
    <property type="entry name" value="Env_Response_Regulators"/>
</dbReference>
<dbReference type="AlphaFoldDB" id="A0A9E2L2T3"/>
<dbReference type="Pfam" id="PF00027">
    <property type="entry name" value="cNMP_binding"/>
    <property type="match status" value="2"/>
</dbReference>
<dbReference type="EMBL" id="JAHLFV010000126">
    <property type="protein sequence ID" value="MBU3849966.1"/>
    <property type="molecule type" value="Genomic_DNA"/>
</dbReference>
<dbReference type="PROSITE" id="PS50042">
    <property type="entry name" value="CNMP_BINDING_3"/>
    <property type="match status" value="2"/>
</dbReference>
<dbReference type="InterPro" id="IPR036390">
    <property type="entry name" value="WH_DNA-bd_sf"/>
</dbReference>
<feature type="domain" description="Cyclic nucleotide-binding" evidence="1">
    <location>
        <begin position="1"/>
        <end position="106"/>
    </location>
</feature>
<protein>
    <submittedName>
        <fullName evidence="2">Crp/Fnr family transcriptional regulator</fullName>
    </submittedName>
</protein>
<dbReference type="InterPro" id="IPR014710">
    <property type="entry name" value="RmlC-like_jellyroll"/>
</dbReference>
<sequence length="411" mass="46705">MPKAMSYTKGSIIYFSGDKDERIFILQKGFIVLTSTEAETGQTVTEYVKEGEFFGVKSALGRFPRDETATVAVDSSVISMSVPEFEQLFSSNKQVIMKMLKVFSKQLRSVHKKIESILGNGATVNLETGMISVAQSFYNDEQYRSCCDVCLKFLTLYPQSTQKGKIAQLYADSRVRFDKLQSRRIANEEKESDPSEKAFSLPAFSRFAKTFEPGSVIIAEYERGETFYLIQSGSVQLVKCVNDVRKNLDILHPGEFFGEMAILENSPRSATCVAIDKVEVLEFNKENFEILITGNPQMALILVKLFCKRIYDQKRRLEILVTTDPLARIAEVFLMFDEMNPVTNPTGKSRTFNLTVSDLVHWAGLTTEVVRDEINRLVEKDKIEVFDTHIVVKNISDMKRTIDTRRSQRVL</sequence>
<dbReference type="GO" id="GO:0005829">
    <property type="term" value="C:cytosol"/>
    <property type="evidence" value="ECO:0007669"/>
    <property type="project" value="TreeGrafter"/>
</dbReference>
<reference evidence="2" key="1">
    <citation type="journal article" date="2021" name="PeerJ">
        <title>Extensive microbial diversity within the chicken gut microbiome revealed by metagenomics and culture.</title>
        <authorList>
            <person name="Gilroy R."/>
            <person name="Ravi A."/>
            <person name="Getino M."/>
            <person name="Pursley I."/>
            <person name="Horton D.L."/>
            <person name="Alikhan N.F."/>
            <person name="Baker D."/>
            <person name="Gharbi K."/>
            <person name="Hall N."/>
            <person name="Watson M."/>
            <person name="Adriaenssens E.M."/>
            <person name="Foster-Nyarko E."/>
            <person name="Jarju S."/>
            <person name="Secka A."/>
            <person name="Antonio M."/>
            <person name="Oren A."/>
            <person name="Chaudhuri R.R."/>
            <person name="La Ragione R."/>
            <person name="Hildebrand F."/>
            <person name="Pallen M.J."/>
        </authorList>
    </citation>
    <scope>NUCLEOTIDE SEQUENCE</scope>
    <source>
        <strain evidence="2">Gambia15-2214</strain>
    </source>
</reference>
<dbReference type="InterPro" id="IPR018490">
    <property type="entry name" value="cNMP-bd_dom_sf"/>
</dbReference>